<accession>A0A915JEJ9</accession>
<sequence>MACCRIKAGKHTKNFSQLFGIPLFEFMEIKEEFVRLFWIFKWPSIWQSKMFFKMLPPKDAYSISAKV</sequence>
<proteinExistence type="predicted"/>
<dbReference type="WBParaSite" id="nRc.2.0.1.t24945-RA">
    <property type="protein sequence ID" value="nRc.2.0.1.t24945-RA"/>
    <property type="gene ID" value="nRc.2.0.1.g24945"/>
</dbReference>
<keyword evidence="1" id="KW-1185">Reference proteome</keyword>
<reference evidence="2" key="1">
    <citation type="submission" date="2022-11" db="UniProtKB">
        <authorList>
            <consortium name="WormBaseParasite"/>
        </authorList>
    </citation>
    <scope>IDENTIFICATION</scope>
</reference>
<dbReference type="AlphaFoldDB" id="A0A915JEJ9"/>
<dbReference type="Proteomes" id="UP000887565">
    <property type="component" value="Unplaced"/>
</dbReference>
<evidence type="ECO:0000313" key="2">
    <source>
        <dbReference type="WBParaSite" id="nRc.2.0.1.t24945-RA"/>
    </source>
</evidence>
<protein>
    <submittedName>
        <fullName evidence="2">Uncharacterized protein</fullName>
    </submittedName>
</protein>
<evidence type="ECO:0000313" key="1">
    <source>
        <dbReference type="Proteomes" id="UP000887565"/>
    </source>
</evidence>
<name>A0A915JEJ9_ROMCU</name>
<organism evidence="1 2">
    <name type="scientific">Romanomermis culicivorax</name>
    <name type="common">Nematode worm</name>
    <dbReference type="NCBI Taxonomy" id="13658"/>
    <lineage>
        <taxon>Eukaryota</taxon>
        <taxon>Metazoa</taxon>
        <taxon>Ecdysozoa</taxon>
        <taxon>Nematoda</taxon>
        <taxon>Enoplea</taxon>
        <taxon>Dorylaimia</taxon>
        <taxon>Mermithida</taxon>
        <taxon>Mermithoidea</taxon>
        <taxon>Mermithidae</taxon>
        <taxon>Romanomermis</taxon>
    </lineage>
</organism>